<dbReference type="AlphaFoldDB" id="A0A9D2J7J3"/>
<accession>A0A9D2J7J3</accession>
<feature type="signal peptide" evidence="2">
    <location>
        <begin position="1"/>
        <end position="25"/>
    </location>
</feature>
<organism evidence="3 4">
    <name type="scientific">Candidatus Anaerobutyricum stercoris</name>
    <dbReference type="NCBI Taxonomy" id="2838457"/>
    <lineage>
        <taxon>Bacteria</taxon>
        <taxon>Bacillati</taxon>
        <taxon>Bacillota</taxon>
        <taxon>Clostridia</taxon>
        <taxon>Lachnospirales</taxon>
        <taxon>Lachnospiraceae</taxon>
        <taxon>Anaerobutyricum</taxon>
    </lineage>
</organism>
<comment type="caution">
    <text evidence="3">The sequence shown here is derived from an EMBL/GenBank/DDBJ whole genome shotgun (WGS) entry which is preliminary data.</text>
</comment>
<reference evidence="3" key="1">
    <citation type="journal article" date="2021" name="PeerJ">
        <title>Extensive microbial diversity within the chicken gut microbiome revealed by metagenomics and culture.</title>
        <authorList>
            <person name="Gilroy R."/>
            <person name="Ravi A."/>
            <person name="Getino M."/>
            <person name="Pursley I."/>
            <person name="Horton D.L."/>
            <person name="Alikhan N.F."/>
            <person name="Baker D."/>
            <person name="Gharbi K."/>
            <person name="Hall N."/>
            <person name="Watson M."/>
            <person name="Adriaenssens E.M."/>
            <person name="Foster-Nyarko E."/>
            <person name="Jarju S."/>
            <person name="Secka A."/>
            <person name="Antonio M."/>
            <person name="Oren A."/>
            <person name="Chaudhuri R.R."/>
            <person name="La Ragione R."/>
            <person name="Hildebrand F."/>
            <person name="Pallen M.J."/>
        </authorList>
    </citation>
    <scope>NUCLEOTIDE SEQUENCE</scope>
    <source>
        <strain evidence="3">CHK179-28034</strain>
    </source>
</reference>
<reference evidence="3" key="2">
    <citation type="submission" date="2021-04" db="EMBL/GenBank/DDBJ databases">
        <authorList>
            <person name="Gilroy R."/>
        </authorList>
    </citation>
    <scope>NUCLEOTIDE SEQUENCE</scope>
    <source>
        <strain evidence="3">CHK179-28034</strain>
    </source>
</reference>
<dbReference type="Proteomes" id="UP000824049">
    <property type="component" value="Unassembled WGS sequence"/>
</dbReference>
<evidence type="ECO:0000313" key="4">
    <source>
        <dbReference type="Proteomes" id="UP000824049"/>
    </source>
</evidence>
<protein>
    <submittedName>
        <fullName evidence="3">DUF1002 domain-containing protein</fullName>
    </submittedName>
</protein>
<feature type="chain" id="PRO_5038723628" evidence="2">
    <location>
        <begin position="26"/>
        <end position="301"/>
    </location>
</feature>
<keyword evidence="2" id="KW-0732">Signal</keyword>
<evidence type="ECO:0000256" key="1">
    <source>
        <dbReference type="SAM" id="Coils"/>
    </source>
</evidence>
<name>A0A9D2J7J3_9FIRM</name>
<dbReference type="EMBL" id="DXBR01000040">
    <property type="protein sequence ID" value="HIZ39022.1"/>
    <property type="molecule type" value="Genomic_DNA"/>
</dbReference>
<dbReference type="Pfam" id="PF06207">
    <property type="entry name" value="DUF1002"/>
    <property type="match status" value="1"/>
</dbReference>
<gene>
    <name evidence="3" type="ORF">H9968_03720</name>
</gene>
<evidence type="ECO:0000256" key="2">
    <source>
        <dbReference type="SAM" id="SignalP"/>
    </source>
</evidence>
<proteinExistence type="predicted"/>
<keyword evidence="1" id="KW-0175">Coiled coil</keyword>
<dbReference type="InterPro" id="IPR009343">
    <property type="entry name" value="DUF1002"/>
</dbReference>
<feature type="coiled-coil region" evidence="1">
    <location>
        <begin position="224"/>
        <end position="268"/>
    </location>
</feature>
<evidence type="ECO:0000313" key="3">
    <source>
        <dbReference type="EMBL" id="HIZ39022.1"/>
    </source>
</evidence>
<sequence>MKRKIMRISALAMAGIMLCQTPVLADGVDQPYLSLGADLNKQERQTVLRLLGVNESELDNYTVVQITNADEHEYLDDYLSASVIGSRALSSVLIEKTGEGSGINVTTKNITYCTEGMYENALSTAGIADADVVVAGPFNITGTAALVGAMTAYEDMTGENITEESKDAATNELVVTSELASALDDSQKAEQFLALVKEEVVSADISSVEDITQVVQDCEEQLQIELTEEQRQQIAELMEKISNLDLNVDKLREQAANIYDELSKLNLNTEGIWQTIKDFFSRILSFFGIGQDSSAPEATTE</sequence>